<sequence>MKLLERLREMRISMPETIPVKVRSLPLDKISVDIKMIGEKSIPQSDRKKELIR</sequence>
<reference evidence="1" key="1">
    <citation type="journal article" date="2015" name="Nature">
        <title>Complex archaea that bridge the gap between prokaryotes and eukaryotes.</title>
        <authorList>
            <person name="Spang A."/>
            <person name="Saw J.H."/>
            <person name="Jorgensen S.L."/>
            <person name="Zaremba-Niedzwiedzka K."/>
            <person name="Martijn J."/>
            <person name="Lind A.E."/>
            <person name="van Eijk R."/>
            <person name="Schleper C."/>
            <person name="Guy L."/>
            <person name="Ettema T.J."/>
        </authorList>
    </citation>
    <scope>NUCLEOTIDE SEQUENCE</scope>
</reference>
<dbReference type="EMBL" id="LAZR01000069">
    <property type="protein sequence ID" value="KKN95707.1"/>
    <property type="molecule type" value="Genomic_DNA"/>
</dbReference>
<proteinExistence type="predicted"/>
<gene>
    <name evidence="1" type="ORF">LCGC14_0175760</name>
</gene>
<organism evidence="1">
    <name type="scientific">marine sediment metagenome</name>
    <dbReference type="NCBI Taxonomy" id="412755"/>
    <lineage>
        <taxon>unclassified sequences</taxon>
        <taxon>metagenomes</taxon>
        <taxon>ecological metagenomes</taxon>
    </lineage>
</organism>
<accession>A0A0F9V7L4</accession>
<dbReference type="AlphaFoldDB" id="A0A0F9V7L4"/>
<name>A0A0F9V7L4_9ZZZZ</name>
<comment type="caution">
    <text evidence="1">The sequence shown here is derived from an EMBL/GenBank/DDBJ whole genome shotgun (WGS) entry which is preliminary data.</text>
</comment>
<evidence type="ECO:0000313" key="1">
    <source>
        <dbReference type="EMBL" id="KKN95707.1"/>
    </source>
</evidence>
<protein>
    <submittedName>
        <fullName evidence="1">Uncharacterized protein</fullName>
    </submittedName>
</protein>